<keyword evidence="4" id="KW-1185">Reference proteome</keyword>
<protein>
    <submittedName>
        <fullName evidence="3">Glycosyltransferase involved in cell wall biosynthesis</fullName>
    </submittedName>
</protein>
<dbReference type="Pfam" id="PF13439">
    <property type="entry name" value="Glyco_transf_4"/>
    <property type="match status" value="1"/>
</dbReference>
<dbReference type="PANTHER" id="PTHR12526">
    <property type="entry name" value="GLYCOSYLTRANSFERASE"/>
    <property type="match status" value="1"/>
</dbReference>
<comment type="caution">
    <text evidence="3">The sequence shown here is derived from an EMBL/GenBank/DDBJ whole genome shotgun (WGS) entry which is preliminary data.</text>
</comment>
<feature type="domain" description="Glycosyltransferase subfamily 4-like N-terminal" evidence="2">
    <location>
        <begin position="17"/>
        <end position="189"/>
    </location>
</feature>
<gene>
    <name evidence="3" type="ORF">J2Z17_002103</name>
</gene>
<dbReference type="Pfam" id="PF00534">
    <property type="entry name" value="Glycos_transf_1"/>
    <property type="match status" value="1"/>
</dbReference>
<evidence type="ECO:0000259" key="2">
    <source>
        <dbReference type="Pfam" id="PF13439"/>
    </source>
</evidence>
<evidence type="ECO:0000313" key="4">
    <source>
        <dbReference type="Proteomes" id="UP000759443"/>
    </source>
</evidence>
<dbReference type="InterPro" id="IPR001296">
    <property type="entry name" value="Glyco_trans_1"/>
</dbReference>
<reference evidence="3 4" key="1">
    <citation type="submission" date="2021-03" db="EMBL/GenBank/DDBJ databases">
        <title>Genomic Encyclopedia of Type Strains, Phase IV (KMG-IV): sequencing the most valuable type-strain genomes for metagenomic binning, comparative biology and taxonomic classification.</title>
        <authorList>
            <person name="Goeker M."/>
        </authorList>
    </citation>
    <scope>NUCLEOTIDE SEQUENCE [LARGE SCALE GENOMIC DNA]</scope>
    <source>
        <strain evidence="3 4">DSM 21600</strain>
    </source>
</reference>
<dbReference type="EMBL" id="JAGGJU010000005">
    <property type="protein sequence ID" value="MBP1850666.1"/>
    <property type="molecule type" value="Genomic_DNA"/>
</dbReference>
<dbReference type="Gene3D" id="3.40.50.2000">
    <property type="entry name" value="Glycogen Phosphorylase B"/>
    <property type="match status" value="2"/>
</dbReference>
<feature type="domain" description="Glycosyl transferase family 1" evidence="1">
    <location>
        <begin position="196"/>
        <end position="343"/>
    </location>
</feature>
<dbReference type="Proteomes" id="UP000759443">
    <property type="component" value="Unassembled WGS sequence"/>
</dbReference>
<sequence>MDADAKLRIIHCFRSPVGGIFRHVRDLAEQQHKEGHAVGIVCDSITGGEHEEKLFEQIMPYLALGLTRLPIHRSIGPSDFPALWKTYKKIESLRPDVLHGHGSKGGVLARTIGSALRVKRYSVARFYSPHGGSLHFDPARLSGKLVFAAERMLERLADGLLFVCDYERQVYQTKVGRPRCDARVAHNGIGEREIRPVAAGENAVKFLYIGMLRDLKGPDLFIEAFAKTERLIGRPLSAAIVGDGPDEEKYRQMKTRWGLGQRISMHPAMPVRQAFALADIIVVPSRAEAMPYIVLEALGAGKTVIASRVGGIPEVLGADSRALVNPGDTDDFARVMAEAATDDGWQAEVMPTPESFRARFSSQAMAHSILTAYRHALSRIRG</sequence>
<dbReference type="CDD" id="cd03801">
    <property type="entry name" value="GT4_PimA-like"/>
    <property type="match status" value="1"/>
</dbReference>
<dbReference type="SUPFAM" id="SSF53756">
    <property type="entry name" value="UDP-Glycosyltransferase/glycogen phosphorylase"/>
    <property type="match status" value="1"/>
</dbReference>
<evidence type="ECO:0000259" key="1">
    <source>
        <dbReference type="Pfam" id="PF00534"/>
    </source>
</evidence>
<organism evidence="3 4">
    <name type="scientific">Rhizobium halophytocola</name>
    <dbReference type="NCBI Taxonomy" id="735519"/>
    <lineage>
        <taxon>Bacteria</taxon>
        <taxon>Pseudomonadati</taxon>
        <taxon>Pseudomonadota</taxon>
        <taxon>Alphaproteobacteria</taxon>
        <taxon>Hyphomicrobiales</taxon>
        <taxon>Rhizobiaceae</taxon>
        <taxon>Rhizobium/Agrobacterium group</taxon>
        <taxon>Rhizobium</taxon>
    </lineage>
</organism>
<proteinExistence type="predicted"/>
<accession>A0ABS4DY97</accession>
<dbReference type="RefSeq" id="WP_209944631.1">
    <property type="nucleotide sequence ID" value="NZ_JAGGJU010000005.1"/>
</dbReference>
<name>A0ABS4DY97_9HYPH</name>
<dbReference type="InterPro" id="IPR028098">
    <property type="entry name" value="Glyco_trans_4-like_N"/>
</dbReference>
<evidence type="ECO:0000313" key="3">
    <source>
        <dbReference type="EMBL" id="MBP1850666.1"/>
    </source>
</evidence>